<dbReference type="Proteomes" id="UP000001910">
    <property type="component" value="Chromosome"/>
</dbReference>
<feature type="signal peptide" evidence="1">
    <location>
        <begin position="1"/>
        <end position="18"/>
    </location>
</feature>
<accession>C7NC21</accession>
<dbReference type="HOGENOM" id="CLU_1244062_0_0_0"/>
<evidence type="ECO:0000256" key="1">
    <source>
        <dbReference type="SAM" id="SignalP"/>
    </source>
</evidence>
<feature type="chain" id="PRO_5002980959" description="DUF5105 domain-containing protein" evidence="1">
    <location>
        <begin position="19"/>
        <end position="216"/>
    </location>
</feature>
<dbReference type="RefSeq" id="WP_015770041.1">
    <property type="nucleotide sequence ID" value="NC_013192.1"/>
</dbReference>
<dbReference type="AlphaFoldDB" id="C7NC21"/>
<evidence type="ECO:0000313" key="3">
    <source>
        <dbReference type="Proteomes" id="UP000001910"/>
    </source>
</evidence>
<keyword evidence="3" id="KW-1185">Reference proteome</keyword>
<sequence>MKKVLTFLLLTMSIQLFSANYKVVLKKGVTLSQQEINKNNKEIEIAAKRDFDLIMNATMQGANSMVSEMMNGQMPLSSSDKKFEKKMKSFYNDLFNIMMKKSKTNIEKIRYVKNDVAEITLEFKIPNTTENFQKYTESMITELLSNKNLDKMSENEFMEKFMTKMFNDMKKMYENTNSYMSVKGSIYLEKDNGKWAVAELDEKLRNYKEMYKITKE</sequence>
<gene>
    <name evidence="2" type="ordered locus">Lebu_1837</name>
</gene>
<dbReference type="OrthoDB" id="80137at2"/>
<organism evidence="2 3">
    <name type="scientific">Leptotrichia buccalis (strain ATCC 14201 / DSM 1135 / JCM 12969 / NCTC 10249 / C-1013-b)</name>
    <dbReference type="NCBI Taxonomy" id="523794"/>
    <lineage>
        <taxon>Bacteria</taxon>
        <taxon>Fusobacteriati</taxon>
        <taxon>Fusobacteriota</taxon>
        <taxon>Fusobacteriia</taxon>
        <taxon>Fusobacteriales</taxon>
        <taxon>Leptotrichiaceae</taxon>
        <taxon>Leptotrichia</taxon>
    </lineage>
</organism>
<evidence type="ECO:0008006" key="4">
    <source>
        <dbReference type="Google" id="ProtNLM"/>
    </source>
</evidence>
<dbReference type="KEGG" id="lba:Lebu_1837"/>
<proteinExistence type="predicted"/>
<reference evidence="2 3" key="1">
    <citation type="journal article" date="2009" name="Stand. Genomic Sci.">
        <title>Complete genome sequence of Leptotrichia buccalis type strain (C-1013-b).</title>
        <authorList>
            <person name="Ivanova N."/>
            <person name="Gronow S."/>
            <person name="Lapidus A."/>
            <person name="Copeland A."/>
            <person name="Glavina Del Rio T."/>
            <person name="Nolan M."/>
            <person name="Lucas S."/>
            <person name="Chen F."/>
            <person name="Tice H."/>
            <person name="Cheng J.F."/>
            <person name="Saunders E."/>
            <person name="Bruce D."/>
            <person name="Goodwin L."/>
            <person name="Brettin T."/>
            <person name="Detter J.C."/>
            <person name="Han C."/>
            <person name="Pitluck S."/>
            <person name="Mikhailova N."/>
            <person name="Pati A."/>
            <person name="Mavrommatis K."/>
            <person name="Chen A."/>
            <person name="Palaniappan K."/>
            <person name="Land M."/>
            <person name="Hauser L."/>
            <person name="Chang Y.J."/>
            <person name="Jeffries C.D."/>
            <person name="Chain P."/>
            <person name="Rohde C."/>
            <person name="Goker M."/>
            <person name="Bristow J."/>
            <person name="Eisen J.A."/>
            <person name="Markowitz V."/>
            <person name="Hugenholtz P."/>
            <person name="Kyrpides N.C."/>
            <person name="Klenk H.P."/>
        </authorList>
    </citation>
    <scope>NUCLEOTIDE SEQUENCE [LARGE SCALE GENOMIC DNA]</scope>
    <source>
        <strain evidence="3">ATCC 14201 / DSM 1135 / JCM 12969 / NCTC 10249 / C-1013-b</strain>
    </source>
</reference>
<evidence type="ECO:0000313" key="2">
    <source>
        <dbReference type="EMBL" id="ACV39702.1"/>
    </source>
</evidence>
<keyword evidence="1" id="KW-0732">Signal</keyword>
<dbReference type="EMBL" id="CP001685">
    <property type="protein sequence ID" value="ACV39702.1"/>
    <property type="molecule type" value="Genomic_DNA"/>
</dbReference>
<name>C7NC21_LEPBD</name>
<protein>
    <recommendedName>
        <fullName evidence="4">DUF5105 domain-containing protein</fullName>
    </recommendedName>
</protein>